<dbReference type="InterPro" id="IPR036305">
    <property type="entry name" value="RGS_sf"/>
</dbReference>
<accession>A0A8H6K004</accession>
<evidence type="ECO:0000256" key="1">
    <source>
        <dbReference type="SAM" id="Phobius"/>
    </source>
</evidence>
<gene>
    <name evidence="2" type="ORF">CPLU01_11904</name>
</gene>
<feature type="transmembrane region" description="Helical" evidence="1">
    <location>
        <begin position="60"/>
        <end position="83"/>
    </location>
</feature>
<keyword evidence="1" id="KW-0472">Membrane</keyword>
<feature type="transmembrane region" description="Helical" evidence="1">
    <location>
        <begin position="95"/>
        <end position="113"/>
    </location>
</feature>
<dbReference type="EMBL" id="WIGO01000232">
    <property type="protein sequence ID" value="KAF6822594.1"/>
    <property type="molecule type" value="Genomic_DNA"/>
</dbReference>
<feature type="transmembrane region" description="Helical" evidence="1">
    <location>
        <begin position="256"/>
        <end position="279"/>
    </location>
</feature>
<comment type="caution">
    <text evidence="2">The sequence shown here is derived from an EMBL/GenBank/DDBJ whole genome shotgun (WGS) entry which is preliminary data.</text>
</comment>
<dbReference type="Proteomes" id="UP000654918">
    <property type="component" value="Unassembled WGS sequence"/>
</dbReference>
<keyword evidence="1" id="KW-0812">Transmembrane</keyword>
<feature type="transmembrane region" description="Helical" evidence="1">
    <location>
        <begin position="291"/>
        <end position="312"/>
    </location>
</feature>
<name>A0A8H6K004_9PEZI</name>
<evidence type="ECO:0000313" key="2">
    <source>
        <dbReference type="EMBL" id="KAF6822594.1"/>
    </source>
</evidence>
<dbReference type="AlphaFoldDB" id="A0A8H6K004"/>
<sequence>MDTAVLAGLTIYNLPPAPPRWDAVGIFYVAFCAAWTVLVLAGMAFCWANRAGPALRLRGLPLSLAAVACLHLYWILAQITYPIGGTMPVVLAYDVQYFVMGTWFPLGIALFHASNARFLHIAKLQRLHFGSSGRGGERGSRRGRGGCDGAGSSWLCRLRNVEYSRRIMIFVGIGLVAQVLLTVGMWVACKKYHPTFGIPGTEIRGSNLTEQMEDLGRGWEWWPTVAWQVIWTWIVAPVLLWKAWGIRDTMGWRTQTVGCCLSSLHATPMFLVASYVPAFAKVNAYFSPSQWLHLSSMMFEVFTVFVPAVQVIRLRAQSRRVAGSGTRWDAASKATTLRPVASACSRCRRAVTASTAEKGHGGSFCRIDVGEEGLDDSRLLTMSALEQALLEDQGPLQEFSALSDFSGENIAFLGRVAQWKSSATWPGPLGASGSLGCMPPSSPLSSFGGNEETLDAYNAALELYADFVSPHLAEFPLNLPSYELRRLEDVFEKPARTLFGDEDGARNTITPFDDSNVAASRSGERQDVRDRARYTGKIPAGFGPNVFDGAQGQVKYLVLTNTWPRFVREMRRRSVETGRSVRTTGSEASLLSRVSTTVSGLIRSVF</sequence>
<evidence type="ECO:0000313" key="3">
    <source>
        <dbReference type="Proteomes" id="UP000654918"/>
    </source>
</evidence>
<proteinExistence type="predicted"/>
<dbReference type="InterPro" id="IPR044926">
    <property type="entry name" value="RGS_subdomain_2"/>
</dbReference>
<keyword evidence="3" id="KW-1185">Reference proteome</keyword>
<dbReference type="Gene3D" id="1.10.167.10">
    <property type="entry name" value="Regulator of G-protein Signalling 4, domain 2"/>
    <property type="match status" value="1"/>
</dbReference>
<dbReference type="SUPFAM" id="SSF48097">
    <property type="entry name" value="Regulator of G-protein signaling, RGS"/>
    <property type="match status" value="1"/>
</dbReference>
<feature type="transmembrane region" description="Helical" evidence="1">
    <location>
        <begin position="167"/>
        <end position="188"/>
    </location>
</feature>
<reference evidence="2" key="1">
    <citation type="journal article" date="2020" name="Phytopathology">
        <title>Genome Sequence Resources of Colletotrichum truncatum, C. plurivorum, C. musicola, and C. sojae: Four Species Pathogenic to Soybean (Glycine max).</title>
        <authorList>
            <person name="Rogerio F."/>
            <person name="Boufleur T.R."/>
            <person name="Ciampi-Guillardi M."/>
            <person name="Sukno S.A."/>
            <person name="Thon M.R."/>
            <person name="Massola Junior N.S."/>
            <person name="Baroncelli R."/>
        </authorList>
    </citation>
    <scope>NUCLEOTIDE SEQUENCE</scope>
    <source>
        <strain evidence="2">LFN00145</strain>
    </source>
</reference>
<protein>
    <submittedName>
        <fullName evidence="2">Integral membrane protein</fullName>
    </submittedName>
</protein>
<organism evidence="2 3">
    <name type="scientific">Colletotrichum plurivorum</name>
    <dbReference type="NCBI Taxonomy" id="2175906"/>
    <lineage>
        <taxon>Eukaryota</taxon>
        <taxon>Fungi</taxon>
        <taxon>Dikarya</taxon>
        <taxon>Ascomycota</taxon>
        <taxon>Pezizomycotina</taxon>
        <taxon>Sordariomycetes</taxon>
        <taxon>Hypocreomycetidae</taxon>
        <taxon>Glomerellales</taxon>
        <taxon>Glomerellaceae</taxon>
        <taxon>Colletotrichum</taxon>
        <taxon>Colletotrichum orchidearum species complex</taxon>
    </lineage>
</organism>
<feature type="transmembrane region" description="Helical" evidence="1">
    <location>
        <begin position="225"/>
        <end position="244"/>
    </location>
</feature>
<keyword evidence="1" id="KW-1133">Transmembrane helix</keyword>
<feature type="transmembrane region" description="Helical" evidence="1">
    <location>
        <begin position="25"/>
        <end position="48"/>
    </location>
</feature>